<name>A0A9E9C169_9STRA</name>
<dbReference type="GO" id="GO:1990904">
    <property type="term" value="C:ribonucleoprotein complex"/>
    <property type="evidence" value="ECO:0007669"/>
    <property type="project" value="UniProtKB-KW"/>
</dbReference>
<dbReference type="PIRSF" id="PIRSF002144">
    <property type="entry name" value="Ribosomal_S19"/>
    <property type="match status" value="1"/>
</dbReference>
<geneLocation type="mitochondrion" evidence="5"/>
<dbReference type="Pfam" id="PF00203">
    <property type="entry name" value="Ribosomal_S19"/>
    <property type="match status" value="1"/>
</dbReference>
<dbReference type="GO" id="GO:0003735">
    <property type="term" value="F:structural constituent of ribosome"/>
    <property type="evidence" value="ECO:0007669"/>
    <property type="project" value="InterPro"/>
</dbReference>
<accession>A0A9E9C169</accession>
<dbReference type="Gene3D" id="3.30.860.10">
    <property type="entry name" value="30s Ribosomal Protein S19, Chain A"/>
    <property type="match status" value="1"/>
</dbReference>
<dbReference type="PANTHER" id="PTHR11880:SF8">
    <property type="entry name" value="SMALL RIBOSOMAL SUBUNIT PROTEIN US19M"/>
    <property type="match status" value="1"/>
</dbReference>
<dbReference type="EMBL" id="ON390794">
    <property type="protein sequence ID" value="WAK85023.1"/>
    <property type="molecule type" value="Genomic_DNA"/>
</dbReference>
<evidence type="ECO:0000256" key="2">
    <source>
        <dbReference type="ARBA" id="ARBA00022980"/>
    </source>
</evidence>
<dbReference type="GO" id="GO:0005840">
    <property type="term" value="C:ribosome"/>
    <property type="evidence" value="ECO:0007669"/>
    <property type="project" value="UniProtKB-KW"/>
</dbReference>
<dbReference type="InterPro" id="IPR002222">
    <property type="entry name" value="Ribosomal_uS19"/>
</dbReference>
<organism evidence="5">
    <name type="scientific">Amicula sp. isolate GU52X-4 cfCalB7</name>
    <dbReference type="NCBI Taxonomy" id="3003489"/>
    <lineage>
        <taxon>Eukaryota</taxon>
        <taxon>Sar</taxon>
        <taxon>Stramenopiles</taxon>
        <taxon>Ochrophyta</taxon>
        <taxon>Bacillariophyta</taxon>
        <taxon>Bacillariophyceae</taxon>
        <taxon>Bacillariophycidae</taxon>
        <taxon>Naviculales</taxon>
        <taxon>Naviculaceae</taxon>
        <taxon>Amicula</taxon>
    </lineage>
</organism>
<dbReference type="GO" id="GO:0000028">
    <property type="term" value="P:ribosomal small subunit assembly"/>
    <property type="evidence" value="ECO:0007669"/>
    <property type="project" value="TreeGrafter"/>
</dbReference>
<proteinExistence type="inferred from homology"/>
<reference evidence="5" key="1">
    <citation type="submission" date="2022-04" db="EMBL/GenBank/DDBJ databases">
        <title>A new insight into Amicula, a genus of tiny marine littoral diatoms with the description of two new tropical species and the largest mitogenome known for a stramenopile.</title>
        <authorList>
            <person name="Gastineau R."/>
            <person name="Li C."/>
            <person name="Ashworth M.P."/>
            <person name="Witkowski A."/>
            <person name="Turmel M."/>
            <person name="Gorecka E."/>
            <person name="Frankovich T.A."/>
            <person name="Wachnicka A."/>
            <person name="Lobban C.S."/>
            <person name="Theriot E.C."/>
            <person name="Otis C."/>
            <person name="Dabek P."/>
            <person name="Binczewska A."/>
            <person name="Lemieux C."/>
        </authorList>
    </citation>
    <scope>NUCLEOTIDE SEQUENCE</scope>
    <source>
        <strain evidence="5">GU52X-4 cfCalB7</strain>
    </source>
</reference>
<sequence>MTRSKWKGPYVELKKQNLFVLRNSKITPKLLGKIVQIYNGKKYFELIVTQEMLNHKFGEFSLTRKFFSFKKTKSKN</sequence>
<dbReference type="SUPFAM" id="SSF54570">
    <property type="entry name" value="Ribosomal protein S19"/>
    <property type="match status" value="1"/>
</dbReference>
<evidence type="ECO:0000313" key="5">
    <source>
        <dbReference type="EMBL" id="WAK85023.1"/>
    </source>
</evidence>
<gene>
    <name evidence="5" type="primary">rps19</name>
</gene>
<keyword evidence="3 4" id="KW-0687">Ribonucleoprotein</keyword>
<dbReference type="PANTHER" id="PTHR11880">
    <property type="entry name" value="RIBOSOMAL PROTEIN S19P FAMILY MEMBER"/>
    <property type="match status" value="1"/>
</dbReference>
<evidence type="ECO:0000256" key="4">
    <source>
        <dbReference type="RuleBase" id="RU003485"/>
    </source>
</evidence>
<dbReference type="PRINTS" id="PR00975">
    <property type="entry name" value="RIBOSOMALS19"/>
</dbReference>
<evidence type="ECO:0000256" key="1">
    <source>
        <dbReference type="ARBA" id="ARBA00007345"/>
    </source>
</evidence>
<dbReference type="GO" id="GO:0005737">
    <property type="term" value="C:cytoplasm"/>
    <property type="evidence" value="ECO:0007669"/>
    <property type="project" value="UniProtKB-ARBA"/>
</dbReference>
<dbReference type="InterPro" id="IPR023575">
    <property type="entry name" value="Ribosomal_uS19_SF"/>
</dbReference>
<keyword evidence="2 4" id="KW-0689">Ribosomal protein</keyword>
<keyword evidence="5" id="KW-0496">Mitochondrion</keyword>
<comment type="similarity">
    <text evidence="1 4">Belongs to the universal ribosomal protein uS19 family.</text>
</comment>
<evidence type="ECO:0000256" key="3">
    <source>
        <dbReference type="ARBA" id="ARBA00023274"/>
    </source>
</evidence>
<dbReference type="AlphaFoldDB" id="A0A9E9C169"/>
<dbReference type="HAMAP" id="MF_00531">
    <property type="entry name" value="Ribosomal_uS19"/>
    <property type="match status" value="1"/>
</dbReference>
<protein>
    <submittedName>
        <fullName evidence="5">Ribosomal protein S19</fullName>
    </submittedName>
</protein>
<dbReference type="GO" id="GO:0006412">
    <property type="term" value="P:translation"/>
    <property type="evidence" value="ECO:0007669"/>
    <property type="project" value="InterPro"/>
</dbReference>